<name>A0A8T2BV46_ARASU</name>
<accession>A0A8T2BV46</accession>
<evidence type="ECO:0000313" key="4">
    <source>
        <dbReference type="Proteomes" id="UP000694251"/>
    </source>
</evidence>
<dbReference type="AlphaFoldDB" id="A0A8T2BV46"/>
<keyword evidence="1" id="KW-0677">Repeat</keyword>
<feature type="compositionally biased region" description="Basic and acidic residues" evidence="2">
    <location>
        <begin position="237"/>
        <end position="250"/>
    </location>
</feature>
<proteinExistence type="predicted"/>
<evidence type="ECO:0000313" key="3">
    <source>
        <dbReference type="EMBL" id="KAG7588804.1"/>
    </source>
</evidence>
<dbReference type="OrthoDB" id="5148094at2759"/>
<evidence type="ECO:0000256" key="1">
    <source>
        <dbReference type="ARBA" id="ARBA00022737"/>
    </source>
</evidence>
<keyword evidence="4" id="KW-1185">Reference proteome</keyword>
<dbReference type="Proteomes" id="UP000694251">
    <property type="component" value="Chromosome 7"/>
</dbReference>
<reference evidence="3 4" key="1">
    <citation type="submission" date="2020-12" db="EMBL/GenBank/DDBJ databases">
        <title>Concerted genomic and epigenomic changes stabilize Arabidopsis allopolyploids.</title>
        <authorList>
            <person name="Chen Z."/>
        </authorList>
    </citation>
    <scope>NUCLEOTIDE SEQUENCE [LARGE SCALE GENOMIC DNA]</scope>
    <source>
        <strain evidence="3">As9502</strain>
        <tissue evidence="3">Leaf</tissue>
    </source>
</reference>
<dbReference type="GO" id="GO:0034198">
    <property type="term" value="P:cellular response to amino acid starvation"/>
    <property type="evidence" value="ECO:0007669"/>
    <property type="project" value="TreeGrafter"/>
</dbReference>
<sequence>MLTLTNPKGLASSFFLSHVTLISSGTFSVICSCHGKYVSTFLRCSSWNTAPGFWKHFYLNHYHSYFTITVASISTLPSMLEYEFSDFLPLTGDQIVSSRTSDADNFVDHQVSFVPSVEVLVKALIVISSAVVTGPPSSWIVRAIFCSHHPSVLGTGKRNDVWKHLQDLPDKLSHDMLSETDIKSFHTPEAMLLSEQGIYVAQTIGAKYTSWSRYLHGTANHSLKKGLAGRETANLGRRQDKGKTAKEESRELMLKEEASTREIVHMIQKSLSLVLHALGEIGLANPVFCHSQLPFLLLGQITLRIYSLTSFFLPRSLAAQFQKYLQLVLPAILDGFADENESVHDAALGAGHILVEHHDTASLPLLLPAAEDGISMIIGVSVKVLWNCLGIYCSRLENERMYYYSITTEKCLNTCGFDVATFLSTNVESVCKSLLGPMGLMSPKTPEQQAAVYSLSTMMSLAPEVTFTVFKMHLQDLPDRLSHNMLSETDIKIFHTPEGMLLSEQGIYVAQTIGAKYTKQEPDPPAVMTFLISRALADPNTYVRGKRMLIPTHMFVERGSMLASDEEEYDLVREGVVIFTGALAKHLAKDDPKVHNVVEKLLEVLNRPSESVKRAVSTCPSPLVLSKQLMKSDKYGERRGAAFGLAGVVMGFGISSLKKYGLIVTLQEALKLTAVHGGAAYWDTKNILHRSPWTSEYRCFPRLYTFLDYVFRREITSSSSPSSPTRSFKLSMNLVNKCVAQSSLRILANLILHSSSKQRHLRVVICVLPAPGGVLAPGESVFATVFNLKVKPGVEYVPELFDEEKDQVAVETGPRVVGEGLVIDEWKERREKYLARQQVEAIDSSSYVFFGDRAKGYVSLHRIAPS</sequence>
<organism evidence="3 4">
    <name type="scientific">Arabidopsis suecica</name>
    <name type="common">Swedish thale-cress</name>
    <name type="synonym">Cardaminopsis suecica</name>
    <dbReference type="NCBI Taxonomy" id="45249"/>
    <lineage>
        <taxon>Eukaryota</taxon>
        <taxon>Viridiplantae</taxon>
        <taxon>Streptophyta</taxon>
        <taxon>Embryophyta</taxon>
        <taxon>Tracheophyta</taxon>
        <taxon>Spermatophyta</taxon>
        <taxon>Magnoliopsida</taxon>
        <taxon>eudicotyledons</taxon>
        <taxon>Gunneridae</taxon>
        <taxon>Pentapetalae</taxon>
        <taxon>rosids</taxon>
        <taxon>malvids</taxon>
        <taxon>Brassicales</taxon>
        <taxon>Brassicaceae</taxon>
        <taxon>Camelineae</taxon>
        <taxon>Arabidopsis</taxon>
    </lineage>
</organism>
<dbReference type="PANTHER" id="PTHR23346:SF7">
    <property type="entry name" value="STALLED RIBOSOME SENSOR GCN1"/>
    <property type="match status" value="1"/>
</dbReference>
<protein>
    <submittedName>
        <fullName evidence="3">Armadillo-type fold</fullName>
    </submittedName>
</protein>
<dbReference type="PANTHER" id="PTHR23346">
    <property type="entry name" value="TRANSLATIONAL ACTIVATOR GCN1-RELATED"/>
    <property type="match status" value="1"/>
</dbReference>
<gene>
    <name evidence="3" type="ORF">ISN44_As07g011250</name>
</gene>
<dbReference type="GO" id="GO:0005829">
    <property type="term" value="C:cytosol"/>
    <property type="evidence" value="ECO:0007669"/>
    <property type="project" value="TreeGrafter"/>
</dbReference>
<feature type="region of interest" description="Disordered" evidence="2">
    <location>
        <begin position="228"/>
        <end position="250"/>
    </location>
</feature>
<dbReference type="GO" id="GO:0006417">
    <property type="term" value="P:regulation of translation"/>
    <property type="evidence" value="ECO:0007669"/>
    <property type="project" value="TreeGrafter"/>
</dbReference>
<dbReference type="GO" id="GO:0019887">
    <property type="term" value="F:protein kinase regulator activity"/>
    <property type="evidence" value="ECO:0007669"/>
    <property type="project" value="TreeGrafter"/>
</dbReference>
<evidence type="ECO:0000256" key="2">
    <source>
        <dbReference type="SAM" id="MobiDB-lite"/>
    </source>
</evidence>
<comment type="caution">
    <text evidence="3">The sequence shown here is derived from an EMBL/GenBank/DDBJ whole genome shotgun (WGS) entry which is preliminary data.</text>
</comment>
<dbReference type="EMBL" id="JAEFBJ010000007">
    <property type="protein sequence ID" value="KAG7588804.1"/>
    <property type="molecule type" value="Genomic_DNA"/>
</dbReference>